<dbReference type="PANTHER" id="PTHR11085">
    <property type="entry name" value="NAD-DEPENDENT PROTEIN DEACYLASE SIRTUIN-5, MITOCHONDRIAL-RELATED"/>
    <property type="match status" value="1"/>
</dbReference>
<dbReference type="NCBIfam" id="NF001755">
    <property type="entry name" value="PRK00481.1-5"/>
    <property type="match status" value="1"/>
</dbReference>
<dbReference type="InterPro" id="IPR026590">
    <property type="entry name" value="Ssirtuin_cat_dom"/>
</dbReference>
<keyword evidence="3" id="KW-0496">Mitochondrion</keyword>
<dbReference type="VEuPathDB" id="TriTrypDB:TcCLB.447255.20"/>
<evidence type="ECO:0000256" key="3">
    <source>
        <dbReference type="HAMAP-Rule" id="MF_03160"/>
    </source>
</evidence>
<evidence type="ECO:0000313" key="7">
    <source>
        <dbReference type="Proteomes" id="UP000246121"/>
    </source>
</evidence>
<dbReference type="GO" id="GO:0036054">
    <property type="term" value="F:protein-malonyllysine demalonylase activity"/>
    <property type="evidence" value="ECO:0007669"/>
    <property type="project" value="UniProtKB-UniRule"/>
</dbReference>
<dbReference type="GO" id="GO:0070403">
    <property type="term" value="F:NAD+ binding"/>
    <property type="evidence" value="ECO:0007669"/>
    <property type="project" value="UniProtKB-UniRule"/>
</dbReference>
<dbReference type="Proteomes" id="UP000246121">
    <property type="component" value="Unassembled WGS sequence"/>
</dbReference>
<protein>
    <recommendedName>
        <fullName evidence="3">NAD-dependent protein deacylase</fullName>
        <ecNumber evidence="3">2.3.1.-</ecNumber>
    </recommendedName>
    <alternativeName>
        <fullName evidence="3">Regulatory protein SIR2 homolog 5</fullName>
    </alternativeName>
</protein>
<dbReference type="OrthoDB" id="424302at2759"/>
<keyword evidence="1 3" id="KW-0808">Transferase</keyword>
<comment type="caution">
    <text evidence="3 4">Lacks conserved residue(s) required for the propagation of feature annotation.</text>
</comment>
<comment type="catalytic activity">
    <reaction evidence="3">
        <text>N(6)-glutaryl-L-lysyl-[protein] + NAD(+) + H2O = 2''-O-glutaryl-ADP-D-ribose + nicotinamide + L-lysyl-[protein]</text>
        <dbReference type="Rhea" id="RHEA:47664"/>
        <dbReference type="Rhea" id="RHEA-COMP:9752"/>
        <dbReference type="Rhea" id="RHEA-COMP:11875"/>
        <dbReference type="ChEBI" id="CHEBI:15377"/>
        <dbReference type="ChEBI" id="CHEBI:17154"/>
        <dbReference type="ChEBI" id="CHEBI:29969"/>
        <dbReference type="ChEBI" id="CHEBI:57540"/>
        <dbReference type="ChEBI" id="CHEBI:87828"/>
        <dbReference type="ChEBI" id="CHEBI:87829"/>
    </reaction>
</comment>
<dbReference type="EMBL" id="PRFA01000007">
    <property type="protein sequence ID" value="PWV00286.1"/>
    <property type="molecule type" value="Genomic_DNA"/>
</dbReference>
<comment type="domain">
    <text evidence="3">In contrast to class I sirtuins, class III sirtuins have only weak deacetylase activity. Difference in substrate specificity is probably due to a larger hydrophobic pocket with 2 residues (Tyr-57 and Arg-60) that bind to malonylated and succinylated substrates and define the specificity.</text>
</comment>
<comment type="catalytic activity">
    <reaction evidence="3">
        <text>N(6)-succinyl-L-lysyl-[protein] + NAD(+) + H2O = 2''-O-succinyl-ADP-D-ribose + nicotinamide + L-lysyl-[protein]</text>
        <dbReference type="Rhea" id="RHEA:47668"/>
        <dbReference type="Rhea" id="RHEA-COMP:9752"/>
        <dbReference type="Rhea" id="RHEA-COMP:11877"/>
        <dbReference type="ChEBI" id="CHEBI:15377"/>
        <dbReference type="ChEBI" id="CHEBI:17154"/>
        <dbReference type="ChEBI" id="CHEBI:29969"/>
        <dbReference type="ChEBI" id="CHEBI:57540"/>
        <dbReference type="ChEBI" id="CHEBI:87830"/>
        <dbReference type="ChEBI" id="CHEBI:87832"/>
    </reaction>
</comment>
<feature type="binding site" evidence="3">
    <location>
        <begin position="95"/>
        <end position="98"/>
    </location>
    <ligand>
        <name>NAD(+)</name>
        <dbReference type="ChEBI" id="CHEBI:57540"/>
    </ligand>
</feature>
<dbReference type="EC" id="2.3.1.-" evidence="3"/>
<dbReference type="AlphaFoldDB" id="A0A2V2VV64"/>
<dbReference type="Gene3D" id="3.30.1600.10">
    <property type="entry name" value="SIR2/SIRT2 'Small Domain"/>
    <property type="match status" value="1"/>
</dbReference>
<gene>
    <name evidence="6" type="ORF">C4B63_7g102</name>
</gene>
<feature type="binding site" evidence="3">
    <location>
        <begin position="13"/>
        <end position="32"/>
    </location>
    <ligand>
        <name>NAD(+)</name>
        <dbReference type="ChEBI" id="CHEBI:57540"/>
    </ligand>
</feature>
<dbReference type="InterPro" id="IPR026591">
    <property type="entry name" value="Sirtuin_cat_small_dom_sf"/>
</dbReference>
<dbReference type="VEuPathDB" id="TriTrypDB:TcBrA4_0123330"/>
<dbReference type="InterPro" id="IPR050134">
    <property type="entry name" value="NAD-dep_sirtuin_deacylases"/>
</dbReference>
<name>A0A2V2VV64_TRYCR</name>
<dbReference type="HAMAP" id="MF_01121">
    <property type="entry name" value="Sirtuin_ClassIII"/>
    <property type="match status" value="1"/>
</dbReference>
<evidence type="ECO:0000259" key="5">
    <source>
        <dbReference type="PROSITE" id="PS50305"/>
    </source>
</evidence>
<dbReference type="VEuPathDB" id="TriTrypDB:C4B63_7g102"/>
<dbReference type="GO" id="GO:0008270">
    <property type="term" value="F:zinc ion binding"/>
    <property type="evidence" value="ECO:0007669"/>
    <property type="project" value="UniProtKB-UniRule"/>
</dbReference>
<dbReference type="PANTHER" id="PTHR11085:SF4">
    <property type="entry name" value="NAD-DEPENDENT PROTEIN DEACYLASE"/>
    <property type="match status" value="1"/>
</dbReference>
<dbReference type="VEuPathDB" id="TriTrypDB:Tc_MARK_425"/>
<comment type="cofactor">
    <cofactor evidence="3">
        <name>Zn(2+)</name>
        <dbReference type="ChEBI" id="CHEBI:29105"/>
    </cofactor>
    <text evidence="3">Binds 1 zinc ion per subunit.</text>
</comment>
<keyword evidence="2 3" id="KW-0520">NAD</keyword>
<dbReference type="InterPro" id="IPR027546">
    <property type="entry name" value="Sirtuin_class_III"/>
</dbReference>
<feature type="domain" description="Deacetylase sirtuin-type" evidence="5">
    <location>
        <begin position="1"/>
        <end position="239"/>
    </location>
</feature>
<dbReference type="SUPFAM" id="SSF52467">
    <property type="entry name" value="DHS-like NAD/FAD-binding domain"/>
    <property type="match status" value="1"/>
</dbReference>
<dbReference type="InterPro" id="IPR029035">
    <property type="entry name" value="DHS-like_NAD/FAD-binding_dom"/>
</dbReference>
<proteinExistence type="inferred from homology"/>
<dbReference type="GO" id="GO:0017136">
    <property type="term" value="F:histone deacetylase activity, NAD-dependent"/>
    <property type="evidence" value="ECO:0007669"/>
    <property type="project" value="TreeGrafter"/>
</dbReference>
<dbReference type="VEuPathDB" id="TriTrypDB:TcCL_ESM07706"/>
<dbReference type="VEuPathDB" id="TriTrypDB:BCY84_18963"/>
<comment type="function">
    <text evidence="3">NAD-dependent lysine demalonylase, desuccinylase and deglutarylase that specifically removes malonyl, succinyl and glutaryl groups on target proteins. Has weak NAD-dependent protein deacetylase activity; however this activity may not be physiologically relevant in vivo.</text>
</comment>
<dbReference type="VEuPathDB" id="TriTrypDB:TcG_02836"/>
<comment type="similarity">
    <text evidence="3">Belongs to the sirtuin family. Class III subfamily.</text>
</comment>
<reference evidence="6 7" key="1">
    <citation type="journal article" date="2018" name="Microb. Genom.">
        <title>Expanding an expanded genome: long-read sequencing of Trypanosoma cruzi.</title>
        <authorList>
            <person name="Berna L."/>
            <person name="Rodriguez M."/>
            <person name="Chiribao M.L."/>
            <person name="Parodi-Talice A."/>
            <person name="Pita S."/>
            <person name="Rijo G."/>
            <person name="Alvarez-Valin F."/>
            <person name="Robello C."/>
        </authorList>
    </citation>
    <scope>NUCLEOTIDE SEQUENCE [LARGE SCALE GENOMIC DNA]</scope>
    <source>
        <strain evidence="6 7">Dm28c</strain>
    </source>
</reference>
<dbReference type="InterPro" id="IPR003000">
    <property type="entry name" value="Sirtuin"/>
</dbReference>
<evidence type="ECO:0000313" key="6">
    <source>
        <dbReference type="EMBL" id="PWV00286.1"/>
    </source>
</evidence>
<comment type="subcellular location">
    <subcellularLocation>
        <location evidence="3">Mitochondrion</location>
    </subcellularLocation>
</comment>
<sequence length="241" mass="26856">MKLRRQVVTILTGAGISAESGLSTFRDNNGLWENHRVEEVACQYAFLRNPLLVQRFYNERRRALFSDCVAPNPAHLALAKLQREYRGGRVVLVTQNVDNLHERAGSVSVLHMHGELLKVRCTATEEVFDWTEDVVHGTSRCKCCNAVDTLRPHIVWFGEMPLHMDEISAAVEETDLFVAVGTSGNVYPAAGFVTRAREKGARTLELNLDSGTNVSEFDESIYGKASVIVPAWVDKLLQDAV</sequence>
<dbReference type="VEuPathDB" id="TriTrypDB:ECC02_005686"/>
<dbReference type="GO" id="GO:0036055">
    <property type="term" value="F:protein-succinyllysine desuccinylase activity"/>
    <property type="evidence" value="ECO:0007669"/>
    <property type="project" value="UniProtKB-UniRule"/>
</dbReference>
<dbReference type="VEuPathDB" id="TriTrypDB:TCDM_14047"/>
<evidence type="ECO:0000256" key="4">
    <source>
        <dbReference type="PROSITE-ProRule" id="PRU00236"/>
    </source>
</evidence>
<feature type="binding site" evidence="3">
    <location>
        <begin position="207"/>
        <end position="209"/>
    </location>
    <ligand>
        <name>NAD(+)</name>
        <dbReference type="ChEBI" id="CHEBI:57540"/>
    </ligand>
</feature>
<dbReference type="CDD" id="cd01412">
    <property type="entry name" value="SIRT5_Af1_CobB"/>
    <property type="match status" value="1"/>
</dbReference>
<feature type="binding site" evidence="3">
    <location>
        <position position="60"/>
    </location>
    <ligand>
        <name>substrate</name>
    </ligand>
</feature>
<feature type="binding site" evidence="3">
    <location>
        <position position="121"/>
    </location>
    <ligand>
        <name>Zn(2+)</name>
        <dbReference type="ChEBI" id="CHEBI:29105"/>
    </ligand>
</feature>
<organism evidence="6 7">
    <name type="scientific">Trypanosoma cruzi</name>
    <dbReference type="NCBI Taxonomy" id="5693"/>
    <lineage>
        <taxon>Eukaryota</taxon>
        <taxon>Discoba</taxon>
        <taxon>Euglenozoa</taxon>
        <taxon>Kinetoplastea</taxon>
        <taxon>Metakinetoplastina</taxon>
        <taxon>Trypanosomatida</taxon>
        <taxon>Trypanosomatidae</taxon>
        <taxon>Trypanosoma</taxon>
        <taxon>Schizotrypanum</taxon>
    </lineage>
</organism>
<dbReference type="SMR" id="A0A2V2VV64"/>
<keyword evidence="3" id="KW-0479">Metal-binding</keyword>
<feature type="active site" description="Proton acceptor" evidence="3">
    <location>
        <position position="113"/>
    </location>
</feature>
<dbReference type="Pfam" id="PF02146">
    <property type="entry name" value="SIR2"/>
    <property type="match status" value="1"/>
</dbReference>
<feature type="binding site" evidence="3">
    <location>
        <position position="57"/>
    </location>
    <ligand>
        <name>substrate</name>
    </ligand>
</feature>
<dbReference type="GO" id="GO:0005739">
    <property type="term" value="C:mitochondrion"/>
    <property type="evidence" value="ECO:0007669"/>
    <property type="project" value="UniProtKB-SubCell"/>
</dbReference>
<evidence type="ECO:0000256" key="1">
    <source>
        <dbReference type="ARBA" id="ARBA00022679"/>
    </source>
</evidence>
<comment type="caution">
    <text evidence="6">The sequence shown here is derived from an EMBL/GenBank/DDBJ whole genome shotgun (WGS) entry which is preliminary data.</text>
</comment>
<feature type="binding site" evidence="3">
    <location>
        <begin position="181"/>
        <end position="183"/>
    </location>
    <ligand>
        <name>NAD(+)</name>
        <dbReference type="ChEBI" id="CHEBI:57540"/>
    </ligand>
</feature>
<dbReference type="GO" id="GO:0061697">
    <property type="term" value="F:protein-glutaryllysine deglutarylase activity"/>
    <property type="evidence" value="ECO:0007669"/>
    <property type="project" value="RHEA"/>
</dbReference>
<evidence type="ECO:0000256" key="2">
    <source>
        <dbReference type="ARBA" id="ARBA00023027"/>
    </source>
</evidence>
<dbReference type="PROSITE" id="PS50305">
    <property type="entry name" value="SIRTUIN"/>
    <property type="match status" value="1"/>
</dbReference>
<dbReference type="Gene3D" id="3.40.50.1220">
    <property type="entry name" value="TPP-binding domain"/>
    <property type="match status" value="1"/>
</dbReference>
<dbReference type="VEuPathDB" id="TriTrypDB:C3747_130g20"/>
<dbReference type="VEuPathDB" id="TriTrypDB:TcCLB.506559.80"/>
<dbReference type="VEuPathDB" id="TriTrypDB:TCSYLVIO_003888"/>
<feature type="binding site" evidence="3">
    <location>
        <position position="225"/>
    </location>
    <ligand>
        <name>NAD(+)</name>
        <dbReference type="ChEBI" id="CHEBI:57540"/>
    </ligand>
</feature>
<feature type="binding site" evidence="3">
    <location>
        <position position="144"/>
    </location>
    <ligand>
        <name>Zn(2+)</name>
        <dbReference type="ChEBI" id="CHEBI:29105"/>
    </ligand>
</feature>
<accession>A0A2V2VV64</accession>
<comment type="catalytic activity">
    <reaction evidence="3">
        <text>N(6)-malonyl-L-lysyl-[protein] + NAD(+) + H2O = 2''-O-malonyl-ADP-D-ribose + nicotinamide + L-lysyl-[protein]</text>
        <dbReference type="Rhea" id="RHEA:47672"/>
        <dbReference type="Rhea" id="RHEA-COMP:9752"/>
        <dbReference type="Rhea" id="RHEA-COMP:11878"/>
        <dbReference type="ChEBI" id="CHEBI:15377"/>
        <dbReference type="ChEBI" id="CHEBI:17154"/>
        <dbReference type="ChEBI" id="CHEBI:29969"/>
        <dbReference type="ChEBI" id="CHEBI:57540"/>
        <dbReference type="ChEBI" id="CHEBI:87831"/>
        <dbReference type="ChEBI" id="CHEBI:87833"/>
    </reaction>
</comment>
<dbReference type="GO" id="GO:0005634">
    <property type="term" value="C:nucleus"/>
    <property type="evidence" value="ECO:0007669"/>
    <property type="project" value="TreeGrafter"/>
</dbReference>
<keyword evidence="3" id="KW-0862">Zinc</keyword>